<proteinExistence type="predicted"/>
<sequence length="54" mass="6287">QKFPLETGQETAYFLLKLAGRWPVESSTHRSWQSFHRSLHIKQSVGRATIYQAI</sequence>
<dbReference type="SUPFAM" id="SSF53098">
    <property type="entry name" value="Ribonuclease H-like"/>
    <property type="match status" value="1"/>
</dbReference>
<evidence type="ECO:0000313" key="1">
    <source>
        <dbReference type="EMBL" id="AAZ94972.1"/>
    </source>
</evidence>
<dbReference type="EMBL" id="DQ149281">
    <property type="protein sequence ID" value="AAZ94972.1"/>
    <property type="molecule type" value="Genomic_DNA"/>
</dbReference>
<gene>
    <name evidence="1" type="primary">pol</name>
</gene>
<feature type="non-terminal residue" evidence="1">
    <location>
        <position position="54"/>
    </location>
</feature>
<feature type="non-terminal residue" evidence="1">
    <location>
        <position position="1"/>
    </location>
</feature>
<name>Q3S8J7_HV1</name>
<organismHost>
    <name type="scientific">Homo sapiens</name>
    <name type="common">Human</name>
    <dbReference type="NCBI Taxonomy" id="9606"/>
</organismHost>
<dbReference type="InterPro" id="IPR012337">
    <property type="entry name" value="RNaseH-like_sf"/>
</dbReference>
<organism evidence="1">
    <name type="scientific">Human immunodeficiency virus type 1</name>
    <name type="common">HIV-1</name>
    <dbReference type="NCBI Taxonomy" id="11676"/>
    <lineage>
        <taxon>Viruses</taxon>
        <taxon>Riboviria</taxon>
        <taxon>Pararnavirae</taxon>
        <taxon>Artverviricota</taxon>
        <taxon>Revtraviricetes</taxon>
        <taxon>Ortervirales</taxon>
        <taxon>Retroviridae</taxon>
        <taxon>Orthoretrovirinae</taxon>
        <taxon>Lentivirus</taxon>
        <taxon>Lentivirus humimdef1</taxon>
    </lineage>
</organism>
<reference evidence="1" key="1">
    <citation type="submission" date="2005-07" db="EMBL/GenBank/DDBJ databases">
        <title>Genetic Diversity of HIV-1 in Northern Kenya.</title>
        <authorList>
            <person name="Khamadi S.A."/>
            <person name="Ochieng W."/>
            <person name="Lihana R.W."/>
            <person name="Kiptoo M.K."/>
            <person name="Kinyua J.G."/>
            <person name="Lagat N."/>
            <person name="Muriuki J."/>
            <person name="Mwangi J."/>
            <person name="Pelle R."/>
            <person name="Muigai A."/>
            <person name="Carter J."/>
            <person name="Yamada R."/>
            <person name="Mpoke S."/>
        </authorList>
    </citation>
    <scope>NUCLEOTIDE SEQUENCE</scope>
    <source>
        <strain evidence="1">MYDHO59</strain>
    </source>
</reference>
<protein>
    <submittedName>
        <fullName evidence="1">Integrase</fullName>
    </submittedName>
</protein>
<accession>Q3S8J7</accession>